<dbReference type="eggNOG" id="COG4166">
    <property type="taxonomic scope" value="Bacteria"/>
</dbReference>
<dbReference type="GO" id="GO:0030288">
    <property type="term" value="C:outer membrane-bounded periplasmic space"/>
    <property type="evidence" value="ECO:0007669"/>
    <property type="project" value="UniProtKB-ARBA"/>
</dbReference>
<dbReference type="Gene3D" id="3.40.190.10">
    <property type="entry name" value="Periplasmic binding protein-like II"/>
    <property type="match status" value="1"/>
</dbReference>
<evidence type="ECO:0000259" key="1">
    <source>
        <dbReference type="Pfam" id="PF00496"/>
    </source>
</evidence>
<dbReference type="PROSITE" id="PS51257">
    <property type="entry name" value="PROKAR_LIPOPROTEIN"/>
    <property type="match status" value="1"/>
</dbReference>
<dbReference type="PIRSF" id="PIRSF002741">
    <property type="entry name" value="MppA"/>
    <property type="match status" value="1"/>
</dbReference>
<proteinExistence type="predicted"/>
<dbReference type="STRING" id="227941.CCA_00599"/>
<dbReference type="PANTHER" id="PTHR30290:SF83">
    <property type="entry name" value="ABC TRANSPORTER SUBSTRATE-BINDING PROTEIN"/>
    <property type="match status" value="1"/>
</dbReference>
<sequence>MIMKVFSFFMMFTRWLFAIVLASSILAGCSPAALRSSKTLTIAIHDDPVSLSPEQAKRALDLSISKLIFEGLTRENPYKNDVEFALASHYTVSADEKIYTFFIKHDACWSNGSPIRSQDIAKAWEYAKTFSPHHKAFEGIHFKACSPSSITLTLDTPNPKLLQLLAFPAFAVFNPENTTMFSGPFHLVTHNPGHSLLFEKNPHYYDRDKVSIAYVSLLVIPDLYTGALLLNRGKIHWLGQPWHQGLTKELKETTPYHYKSYPVEGTFWLILNTKDPILSQFHNRYRLAAAINREEIIEHALQGNQEPAHTLSRNSSPYYQYNKPKPITPTEKLTLTYPSNILRCQRIAEILKEQCKSVGLDLFLEGLEYHVFLSKRQMGDFTIATGTGVAYYPNAPLLPEAEKLMKKLEVIPIYHMSYDYITLSPIEKILHNASGAVDLKYARLP</sequence>
<dbReference type="Gene3D" id="3.90.76.10">
    <property type="entry name" value="Dipeptide-binding Protein, Domain 1"/>
    <property type="match status" value="1"/>
</dbReference>
<dbReference type="InterPro" id="IPR039424">
    <property type="entry name" value="SBP_5"/>
</dbReference>
<evidence type="ECO:0000313" key="2">
    <source>
        <dbReference type="EMBL" id="AAP05341.1"/>
    </source>
</evidence>
<evidence type="ECO:0000313" key="3">
    <source>
        <dbReference type="Proteomes" id="UP000002193"/>
    </source>
</evidence>
<dbReference type="GO" id="GO:1904680">
    <property type="term" value="F:peptide transmembrane transporter activity"/>
    <property type="evidence" value="ECO:0007669"/>
    <property type="project" value="TreeGrafter"/>
</dbReference>
<dbReference type="Pfam" id="PF00496">
    <property type="entry name" value="SBP_bac_5"/>
    <property type="match status" value="1"/>
</dbReference>
<dbReference type="Gene3D" id="3.10.105.10">
    <property type="entry name" value="Dipeptide-binding Protein, Domain 3"/>
    <property type="match status" value="1"/>
</dbReference>
<keyword evidence="3" id="KW-1185">Reference proteome</keyword>
<dbReference type="OrthoDB" id="17118at2"/>
<name>Q822T0_CHLCV</name>
<protein>
    <submittedName>
        <fullName evidence="2">Peptide ABC transporter, periplasmic binding protein</fullName>
    </submittedName>
</protein>
<feature type="domain" description="Solute-binding protein family 5" evidence="1">
    <location>
        <begin position="84"/>
        <end position="396"/>
    </location>
</feature>
<organism evidence="2 3">
    <name type="scientific">Chlamydia caviae (strain ATCC VR-813 / DSM 19441 / 03DC25 / GPIC)</name>
    <name type="common">Chlamydophila caviae</name>
    <dbReference type="NCBI Taxonomy" id="227941"/>
    <lineage>
        <taxon>Bacteria</taxon>
        <taxon>Pseudomonadati</taxon>
        <taxon>Chlamydiota</taxon>
        <taxon>Chlamydiia</taxon>
        <taxon>Chlamydiales</taxon>
        <taxon>Chlamydiaceae</taxon>
        <taxon>Chlamydia/Chlamydophila group</taxon>
        <taxon>Chlamydia</taxon>
    </lineage>
</organism>
<dbReference type="AlphaFoldDB" id="Q822T0"/>
<dbReference type="GO" id="GO:0043190">
    <property type="term" value="C:ATP-binding cassette (ABC) transporter complex"/>
    <property type="evidence" value="ECO:0007669"/>
    <property type="project" value="InterPro"/>
</dbReference>
<accession>Q822T0</accession>
<dbReference type="KEGG" id="cca:CCA_00599"/>
<dbReference type="InterPro" id="IPR030678">
    <property type="entry name" value="Peptide/Ni-bd"/>
</dbReference>
<dbReference type="HOGENOM" id="CLU_017028_0_2_0"/>
<dbReference type="SUPFAM" id="SSF53850">
    <property type="entry name" value="Periplasmic binding protein-like II"/>
    <property type="match status" value="1"/>
</dbReference>
<dbReference type="GO" id="GO:0015833">
    <property type="term" value="P:peptide transport"/>
    <property type="evidence" value="ECO:0007669"/>
    <property type="project" value="TreeGrafter"/>
</dbReference>
<dbReference type="EMBL" id="AE015925">
    <property type="protein sequence ID" value="AAP05341.1"/>
    <property type="molecule type" value="Genomic_DNA"/>
</dbReference>
<gene>
    <name evidence="2" type="ordered locus">CCA_00599</name>
</gene>
<dbReference type="PANTHER" id="PTHR30290">
    <property type="entry name" value="PERIPLASMIC BINDING COMPONENT OF ABC TRANSPORTER"/>
    <property type="match status" value="1"/>
</dbReference>
<dbReference type="Proteomes" id="UP000002193">
    <property type="component" value="Chromosome"/>
</dbReference>
<reference evidence="2 3" key="1">
    <citation type="journal article" date="2003" name="Nucleic Acids Res.">
        <title>Genome sequence of Chlamydophila caviae (Chlamydia psittaci GPIC): examining the role of niche-specific genes in the evolution of the Chlamydiaceae.</title>
        <authorList>
            <person name="Read T.D."/>
            <person name="Myers G.S.A."/>
            <person name="Brunham R.C."/>
            <person name="Nelson W.C."/>
            <person name="Paulsen I.T."/>
            <person name="Heidelberg J.F."/>
            <person name="Holtzapple E.K."/>
            <person name="Khouri H.M."/>
            <person name="Federova N.B."/>
            <person name="Carty H.A."/>
            <person name="Umayam L.A."/>
            <person name="Haft D.H."/>
            <person name="Peterson J.D."/>
            <person name="Beanan M.J."/>
            <person name="White O."/>
            <person name="Salzberg S.L."/>
            <person name="Hsia R.-C."/>
            <person name="McClarty G."/>
            <person name="Rank R.G."/>
            <person name="Bavoil P.M."/>
            <person name="Fraser C.M."/>
        </authorList>
    </citation>
    <scope>NUCLEOTIDE SEQUENCE [LARGE SCALE GENOMIC DNA]</scope>
    <source>
        <strain evidence="3">ATCC VR-813 / DSM 19441 / 03DC25 / GPIC</strain>
    </source>
</reference>
<dbReference type="InterPro" id="IPR000914">
    <property type="entry name" value="SBP_5_dom"/>
</dbReference>